<dbReference type="InterPro" id="IPR043129">
    <property type="entry name" value="ATPase_NBD"/>
</dbReference>
<dbReference type="NCBIfam" id="TIGR03723">
    <property type="entry name" value="T6A_TsaD_YgjD"/>
    <property type="match status" value="1"/>
</dbReference>
<comment type="cofactor">
    <cofactor evidence="8">
        <name>Fe(2+)</name>
        <dbReference type="ChEBI" id="CHEBI:29033"/>
    </cofactor>
    <text evidence="8">Binds 1 Fe(2+) ion per subunit.</text>
</comment>
<reference evidence="10 11" key="1">
    <citation type="journal article" date="2016" name="Nat. Commun.">
        <title>Thousands of microbial genomes shed light on interconnected biogeochemical processes in an aquifer system.</title>
        <authorList>
            <person name="Anantharaman K."/>
            <person name="Brown C.T."/>
            <person name="Hug L.A."/>
            <person name="Sharon I."/>
            <person name="Castelle C.J."/>
            <person name="Probst A.J."/>
            <person name="Thomas B.C."/>
            <person name="Singh A."/>
            <person name="Wilkins M.J."/>
            <person name="Karaoz U."/>
            <person name="Brodie E.L."/>
            <person name="Williams K.H."/>
            <person name="Hubbard S.S."/>
            <person name="Banfield J.F."/>
        </authorList>
    </citation>
    <scope>NUCLEOTIDE SEQUENCE [LARGE SCALE GENOMIC DNA]</scope>
</reference>
<comment type="function">
    <text evidence="8">Required for the formation of a threonylcarbamoyl group on adenosine at position 37 (t(6)A37) in tRNAs that read codons beginning with adenine. Is involved in the transfer of the threonylcarbamoyl moiety of threonylcarbamoyl-AMP (TC-AMP) to the N6 group of A37, together with TsaE and TsaB. TsaD likely plays a direct catalytic role in this reaction.</text>
</comment>
<comment type="similarity">
    <text evidence="8">Belongs to the KAE1 / TsaD family.</text>
</comment>
<feature type="domain" description="Gcp-like" evidence="9">
    <location>
        <begin position="31"/>
        <end position="78"/>
    </location>
</feature>
<keyword evidence="3 8" id="KW-0819">tRNA processing</keyword>
<keyword evidence="5 8" id="KW-0408">Iron</keyword>
<dbReference type="GO" id="GO:0061711">
    <property type="term" value="F:tRNA N(6)-L-threonylcarbamoyladenine synthase activity"/>
    <property type="evidence" value="ECO:0007669"/>
    <property type="project" value="UniProtKB-EC"/>
</dbReference>
<comment type="caution">
    <text evidence="10">The sequence shown here is derived from an EMBL/GenBank/DDBJ whole genome shotgun (WGS) entry which is preliminary data.</text>
</comment>
<comment type="subcellular location">
    <subcellularLocation>
        <location evidence="8">Cytoplasm</location>
    </subcellularLocation>
</comment>
<dbReference type="STRING" id="1797690.A3B23_02180"/>
<dbReference type="PANTHER" id="PTHR11735:SF6">
    <property type="entry name" value="TRNA N6-ADENOSINE THREONYLCARBAMOYLTRANSFERASE, MITOCHONDRIAL"/>
    <property type="match status" value="1"/>
</dbReference>
<comment type="catalytic activity">
    <reaction evidence="7 8">
        <text>L-threonylcarbamoyladenylate + adenosine(37) in tRNA = N(6)-L-threonylcarbamoyladenosine(37) in tRNA + AMP + H(+)</text>
        <dbReference type="Rhea" id="RHEA:37059"/>
        <dbReference type="Rhea" id="RHEA-COMP:10162"/>
        <dbReference type="Rhea" id="RHEA-COMP:10163"/>
        <dbReference type="ChEBI" id="CHEBI:15378"/>
        <dbReference type="ChEBI" id="CHEBI:73682"/>
        <dbReference type="ChEBI" id="CHEBI:74411"/>
        <dbReference type="ChEBI" id="CHEBI:74418"/>
        <dbReference type="ChEBI" id="CHEBI:456215"/>
        <dbReference type="EC" id="2.3.1.234"/>
    </reaction>
</comment>
<evidence type="ECO:0000256" key="2">
    <source>
        <dbReference type="ARBA" id="ARBA00022679"/>
    </source>
</evidence>
<gene>
    <name evidence="8" type="primary">tsaD</name>
    <name evidence="10" type="ORF">A3B23_02180</name>
</gene>
<dbReference type="AlphaFoldDB" id="A0A1G1Z7A3"/>
<evidence type="ECO:0000259" key="9">
    <source>
        <dbReference type="Pfam" id="PF00814"/>
    </source>
</evidence>
<feature type="binding site" evidence="8">
    <location>
        <position position="140"/>
    </location>
    <ligand>
        <name>Fe cation</name>
        <dbReference type="ChEBI" id="CHEBI:24875"/>
    </ligand>
</feature>
<dbReference type="CDD" id="cd24133">
    <property type="entry name" value="ASKHA_NBD_TsaD_bac"/>
    <property type="match status" value="1"/>
</dbReference>
<feature type="domain" description="Gcp-like" evidence="9">
    <location>
        <begin position="102"/>
        <end position="365"/>
    </location>
</feature>
<keyword evidence="6 8" id="KW-0012">Acyltransferase</keyword>
<evidence type="ECO:0000256" key="7">
    <source>
        <dbReference type="ARBA" id="ARBA00048117"/>
    </source>
</evidence>
<feature type="binding site" evidence="8">
    <location>
        <position position="224"/>
    </location>
    <ligand>
        <name>substrate</name>
    </ligand>
</feature>
<keyword evidence="1 8" id="KW-0963">Cytoplasm</keyword>
<evidence type="ECO:0000313" key="10">
    <source>
        <dbReference type="EMBL" id="OGY59936.1"/>
    </source>
</evidence>
<organism evidence="10 11">
    <name type="scientific">Candidatus Colwellbacteria bacterium RIFCSPLOWO2_01_FULL_48_10</name>
    <dbReference type="NCBI Taxonomy" id="1797690"/>
    <lineage>
        <taxon>Bacteria</taxon>
        <taxon>Candidatus Colwelliibacteriota</taxon>
    </lineage>
</organism>
<dbReference type="GO" id="GO:0005737">
    <property type="term" value="C:cytoplasm"/>
    <property type="evidence" value="ECO:0007669"/>
    <property type="project" value="UniProtKB-SubCell"/>
</dbReference>
<evidence type="ECO:0000313" key="11">
    <source>
        <dbReference type="Proteomes" id="UP000178744"/>
    </source>
</evidence>
<feature type="binding site" evidence="8">
    <location>
        <begin position="174"/>
        <end position="178"/>
    </location>
    <ligand>
        <name>substrate</name>
    </ligand>
</feature>
<dbReference type="Pfam" id="PF00814">
    <property type="entry name" value="TsaD"/>
    <property type="match status" value="2"/>
</dbReference>
<dbReference type="PRINTS" id="PR00789">
    <property type="entry name" value="OSIALOPTASE"/>
</dbReference>
<dbReference type="InterPro" id="IPR000905">
    <property type="entry name" value="Gcp-like_dom"/>
</dbReference>
<protein>
    <recommendedName>
        <fullName evidence="8">tRNA N6-adenosine threonylcarbamoyltransferase</fullName>
        <ecNumber evidence="8">2.3.1.234</ecNumber>
    </recommendedName>
    <alternativeName>
        <fullName evidence="8">N6-L-threonylcarbamoyladenine synthase</fullName>
        <shortName evidence="8">t(6)A synthase</shortName>
    </alternativeName>
    <alternativeName>
        <fullName evidence="8">t(6)A37 threonylcarbamoyladenosine biosynthesis protein TsaD</fullName>
    </alternativeName>
    <alternativeName>
        <fullName evidence="8">tRNA threonylcarbamoyladenosine biosynthesis protein TsaD</fullName>
    </alternativeName>
</protein>
<evidence type="ECO:0000256" key="8">
    <source>
        <dbReference type="HAMAP-Rule" id="MF_01445"/>
    </source>
</evidence>
<dbReference type="NCBIfam" id="TIGR00329">
    <property type="entry name" value="gcp_kae1"/>
    <property type="match status" value="1"/>
</dbReference>
<evidence type="ECO:0000256" key="1">
    <source>
        <dbReference type="ARBA" id="ARBA00022490"/>
    </source>
</evidence>
<dbReference type="Proteomes" id="UP000178744">
    <property type="component" value="Unassembled WGS sequence"/>
</dbReference>
<feature type="binding site" evidence="8">
    <location>
        <position position="359"/>
    </location>
    <ligand>
        <name>Fe cation</name>
        <dbReference type="ChEBI" id="CHEBI:24875"/>
    </ligand>
</feature>
<keyword evidence="4 8" id="KW-0479">Metal-binding</keyword>
<dbReference type="HAMAP" id="MF_01445">
    <property type="entry name" value="TsaD"/>
    <property type="match status" value="1"/>
</dbReference>
<sequence>MKILAIETSCDETAISFLEAEGSVKDMPRFKVLAHLVSSQIEIHRPFGGVVPNLAKREHIRNLPLLFAELVTLANSSNSKFKIQNLKLDGEKSDAERLMLGVDLIAVTVGPGLEPALWTGINFAQELAKEYNKPLIGANHLEGHLFSFLLQEKTENSKVKSKKLKVNFPAIGLIVSGGHTILVVLEKLNKWKKIGETKDDAVGEAFDKVARILDLPYPGGPEIEKLAKKGDPNAINFPRPMIHHKNYDFSFSGLKTSVLYYVRDHVKPLRGNVAGHFPRKSASDPRWSAARRDIAASFQKAAIDVLVKKTFRAAEEYGARSVILAGGVAANTALRTALKKSTDEAGIKFFCPEFEFNTDNASMIGAASYIQYLGLKKKAGKILGYPIEANGSLNL</sequence>
<dbReference type="Gene3D" id="3.30.420.40">
    <property type="match status" value="2"/>
</dbReference>
<dbReference type="EMBL" id="MHIY01000012">
    <property type="protein sequence ID" value="OGY59936.1"/>
    <property type="molecule type" value="Genomic_DNA"/>
</dbReference>
<feature type="binding site" evidence="8">
    <location>
        <position position="220"/>
    </location>
    <ligand>
        <name>substrate</name>
    </ligand>
</feature>
<dbReference type="InterPro" id="IPR022450">
    <property type="entry name" value="TsaD"/>
</dbReference>
<dbReference type="SUPFAM" id="SSF53067">
    <property type="entry name" value="Actin-like ATPase domain"/>
    <property type="match status" value="2"/>
</dbReference>
<accession>A0A1G1Z7A3</accession>
<feature type="binding site" evidence="8">
    <location>
        <position position="144"/>
    </location>
    <ligand>
        <name>Fe cation</name>
        <dbReference type="ChEBI" id="CHEBI:24875"/>
    </ligand>
</feature>
<dbReference type="PANTHER" id="PTHR11735">
    <property type="entry name" value="TRNA N6-ADENOSINE THREONYLCARBAMOYLTRANSFERASE"/>
    <property type="match status" value="1"/>
</dbReference>
<evidence type="ECO:0000256" key="3">
    <source>
        <dbReference type="ARBA" id="ARBA00022694"/>
    </source>
</evidence>
<dbReference type="GO" id="GO:0002949">
    <property type="term" value="P:tRNA threonylcarbamoyladenosine modification"/>
    <property type="evidence" value="ECO:0007669"/>
    <property type="project" value="UniProtKB-UniRule"/>
</dbReference>
<name>A0A1G1Z7A3_9BACT</name>
<keyword evidence="2 8" id="KW-0808">Transferase</keyword>
<evidence type="ECO:0000256" key="5">
    <source>
        <dbReference type="ARBA" id="ARBA00023004"/>
    </source>
</evidence>
<dbReference type="EC" id="2.3.1.234" evidence="8"/>
<dbReference type="InterPro" id="IPR017861">
    <property type="entry name" value="KAE1/TsaD"/>
</dbReference>
<proteinExistence type="inferred from homology"/>
<dbReference type="GO" id="GO:0005506">
    <property type="term" value="F:iron ion binding"/>
    <property type="evidence" value="ECO:0007669"/>
    <property type="project" value="UniProtKB-UniRule"/>
</dbReference>
<evidence type="ECO:0000256" key="4">
    <source>
        <dbReference type="ARBA" id="ARBA00022723"/>
    </source>
</evidence>
<feature type="binding site" evidence="8">
    <location>
        <position position="331"/>
    </location>
    <ligand>
        <name>substrate</name>
    </ligand>
</feature>
<dbReference type="FunFam" id="3.30.420.40:FF:000040">
    <property type="entry name" value="tRNA N6-adenosine threonylcarbamoyltransferase"/>
    <property type="match status" value="1"/>
</dbReference>
<feature type="binding site" evidence="8">
    <location>
        <position position="207"/>
    </location>
    <ligand>
        <name>substrate</name>
    </ligand>
</feature>
<evidence type="ECO:0000256" key="6">
    <source>
        <dbReference type="ARBA" id="ARBA00023315"/>
    </source>
</evidence>